<keyword evidence="3" id="KW-1185">Reference proteome</keyword>
<feature type="region of interest" description="Disordered" evidence="1">
    <location>
        <begin position="322"/>
        <end position="346"/>
    </location>
</feature>
<feature type="compositionally biased region" description="Polar residues" evidence="1">
    <location>
        <begin position="45"/>
        <end position="55"/>
    </location>
</feature>
<dbReference type="VEuPathDB" id="AmoebaDB:NF0092470"/>
<dbReference type="GeneID" id="68107836"/>
<reference evidence="2 3" key="1">
    <citation type="journal article" date="2019" name="Sci. Rep.">
        <title>Nanopore sequencing improves the draft genome of the human pathogenic amoeba Naegleria fowleri.</title>
        <authorList>
            <person name="Liechti N."/>
            <person name="Schurch N."/>
            <person name="Bruggmann R."/>
            <person name="Wittwer M."/>
        </authorList>
    </citation>
    <scope>NUCLEOTIDE SEQUENCE [LARGE SCALE GENOMIC DNA]</scope>
    <source>
        <strain evidence="2 3">ATCC 30894</strain>
    </source>
</reference>
<dbReference type="EMBL" id="VFQX01000002">
    <property type="protein sequence ID" value="KAF0984719.1"/>
    <property type="molecule type" value="Genomic_DNA"/>
</dbReference>
<evidence type="ECO:0000313" key="3">
    <source>
        <dbReference type="Proteomes" id="UP000444721"/>
    </source>
</evidence>
<accession>A0A6A5CHE9</accession>
<dbReference type="InterPro" id="IPR015915">
    <property type="entry name" value="Kelch-typ_b-propeller"/>
</dbReference>
<name>A0A6A5CHE9_NAEFO</name>
<feature type="compositionally biased region" description="Low complexity" evidence="1">
    <location>
        <begin position="324"/>
        <end position="339"/>
    </location>
</feature>
<feature type="compositionally biased region" description="Low complexity" evidence="1">
    <location>
        <begin position="1"/>
        <end position="24"/>
    </location>
</feature>
<comment type="caution">
    <text evidence="2">The sequence shown here is derived from an EMBL/GenBank/DDBJ whole genome shotgun (WGS) entry which is preliminary data.</text>
</comment>
<dbReference type="AlphaFoldDB" id="A0A6A5CHE9"/>
<evidence type="ECO:0000313" key="2">
    <source>
        <dbReference type="EMBL" id="KAF0984719.1"/>
    </source>
</evidence>
<dbReference type="RefSeq" id="XP_044569432.1">
    <property type="nucleotide sequence ID" value="XM_044709786.1"/>
</dbReference>
<gene>
    <name evidence="2" type="ORF">FDP41_000618</name>
</gene>
<dbReference type="VEuPathDB" id="AmoebaDB:FDP41_000618"/>
<organism evidence="2 3">
    <name type="scientific">Naegleria fowleri</name>
    <name type="common">Brain eating amoeba</name>
    <dbReference type="NCBI Taxonomy" id="5763"/>
    <lineage>
        <taxon>Eukaryota</taxon>
        <taxon>Discoba</taxon>
        <taxon>Heterolobosea</taxon>
        <taxon>Tetramitia</taxon>
        <taxon>Eutetramitia</taxon>
        <taxon>Vahlkampfiidae</taxon>
        <taxon>Naegleria</taxon>
    </lineage>
</organism>
<dbReference type="Proteomes" id="UP000444721">
    <property type="component" value="Unassembled WGS sequence"/>
</dbReference>
<dbReference type="VEuPathDB" id="AmoebaDB:NfTy_030770"/>
<protein>
    <submittedName>
        <fullName evidence="2">Uncharacterized protein</fullName>
    </submittedName>
</protein>
<feature type="compositionally biased region" description="Polar residues" evidence="1">
    <location>
        <begin position="25"/>
        <end position="35"/>
    </location>
</feature>
<sequence>MTEIPKLNLSLKKNNSEPNNNNNNWGHSRVSSSDTNSDDVMLSPRGSSNSAHSTGTIGVNGGISVISQFVEPLNHTKKSNASIHWRCVHVLEHPDFEMNALDDESSYHTSLQIIPFSIVDAVTQKSRYALVHGSKRGVSVLELVEELTQATDNRTGTQWIIKYHTKLESNGFGSSAVLLKKSSNKEKLIFFGGYFHENQETTDKSSLFQSQQRYSNEAVNQNRTLTSRMKKLFKSSKNDVSACPHPSNIFFQYKFSSHEFKLFAAGEENTSSNTNGNGISKKSSFLNSNFWPSAHANHTVLAVSKDLFIFGGNYLKWNDLTQDSNSNNNNNNINDPLSSSRERGSIHDHRQLSTDIRDIGPLNRFGHSVVNVNGVAYLYGGRLRKPYASGHPDQVNPYSDDSVYSYNFRTSQFTRLKIKSSEKPHPRMFHAMVEIPENNCFLMMGGHSANETILDDEGLSMMMMEDSQSKPLSITTTPLRYFTDCYLFDILRSEWTLVKQRGHIPLSAETECRSPLALTRTKEGNFLCVVKNGSGSLEVYEGKLTF</sequence>
<dbReference type="OrthoDB" id="10375437at2759"/>
<evidence type="ECO:0000256" key="1">
    <source>
        <dbReference type="SAM" id="MobiDB-lite"/>
    </source>
</evidence>
<dbReference type="Gene3D" id="2.120.10.80">
    <property type="entry name" value="Kelch-type beta propeller"/>
    <property type="match status" value="1"/>
</dbReference>
<dbReference type="SUPFAM" id="SSF117281">
    <property type="entry name" value="Kelch motif"/>
    <property type="match status" value="1"/>
</dbReference>
<feature type="region of interest" description="Disordered" evidence="1">
    <location>
        <begin position="1"/>
        <end position="55"/>
    </location>
</feature>
<dbReference type="PANTHER" id="PTHR23244">
    <property type="entry name" value="KELCH REPEAT DOMAIN"/>
    <property type="match status" value="1"/>
</dbReference>
<proteinExistence type="predicted"/>